<dbReference type="Proteomes" id="UP000823561">
    <property type="component" value="Chromosome 13"/>
</dbReference>
<proteinExistence type="predicted"/>
<sequence length="102" mass="11362">MSVNALLTDHFPPPLIAALPRERAERGALFKNQSGARDKLRHSWQIISRSIRDGEGRFVYLTPSHTVEPSSSCLYPPLQPTLFAVACHPCAPKLLVVQTVRM</sequence>
<accession>A0AAV6GDS2</accession>
<dbReference type="AlphaFoldDB" id="A0AAV6GDS2"/>
<evidence type="ECO:0000313" key="1">
    <source>
        <dbReference type="EMBL" id="KAG5271656.1"/>
    </source>
</evidence>
<keyword evidence="2" id="KW-1185">Reference proteome</keyword>
<evidence type="ECO:0000313" key="2">
    <source>
        <dbReference type="Proteomes" id="UP000823561"/>
    </source>
</evidence>
<organism evidence="1 2">
    <name type="scientific">Alosa alosa</name>
    <name type="common">allis shad</name>
    <dbReference type="NCBI Taxonomy" id="278164"/>
    <lineage>
        <taxon>Eukaryota</taxon>
        <taxon>Metazoa</taxon>
        <taxon>Chordata</taxon>
        <taxon>Craniata</taxon>
        <taxon>Vertebrata</taxon>
        <taxon>Euteleostomi</taxon>
        <taxon>Actinopterygii</taxon>
        <taxon>Neopterygii</taxon>
        <taxon>Teleostei</taxon>
        <taxon>Clupei</taxon>
        <taxon>Clupeiformes</taxon>
        <taxon>Clupeoidei</taxon>
        <taxon>Clupeidae</taxon>
        <taxon>Alosa</taxon>
    </lineage>
</organism>
<reference evidence="1" key="1">
    <citation type="submission" date="2020-10" db="EMBL/GenBank/DDBJ databases">
        <title>Chromosome-scale genome assembly of the Allis shad, Alosa alosa.</title>
        <authorList>
            <person name="Margot Z."/>
            <person name="Christophe K."/>
            <person name="Cabau C."/>
            <person name="Louis A."/>
            <person name="Berthelot C."/>
            <person name="Parey E."/>
            <person name="Roest Crollius H."/>
            <person name="Montfort J."/>
            <person name="Robinson-Rechavi M."/>
            <person name="Bucao C."/>
            <person name="Bouchez O."/>
            <person name="Gislard M."/>
            <person name="Lluch J."/>
            <person name="Milhes M."/>
            <person name="Lampietro C."/>
            <person name="Lopez Roques C."/>
            <person name="Donnadieu C."/>
            <person name="Braasch I."/>
            <person name="Desvignes T."/>
            <person name="Postlethwait J."/>
            <person name="Bobe J."/>
            <person name="Guiguen Y."/>
        </authorList>
    </citation>
    <scope>NUCLEOTIDE SEQUENCE</scope>
    <source>
        <strain evidence="1">M-15738</strain>
        <tissue evidence="1">Blood</tissue>
    </source>
</reference>
<dbReference type="EMBL" id="JADWDJ010000013">
    <property type="protein sequence ID" value="KAG5271656.1"/>
    <property type="molecule type" value="Genomic_DNA"/>
</dbReference>
<gene>
    <name evidence="1" type="ORF">AALO_G00182510</name>
</gene>
<protein>
    <submittedName>
        <fullName evidence="1">Uncharacterized protein</fullName>
    </submittedName>
</protein>
<comment type="caution">
    <text evidence="1">The sequence shown here is derived from an EMBL/GenBank/DDBJ whole genome shotgun (WGS) entry which is preliminary data.</text>
</comment>
<name>A0AAV6GDS2_9TELE</name>